<dbReference type="GeneID" id="30156815"/>
<dbReference type="Proteomes" id="UP000094065">
    <property type="component" value="Unassembled WGS sequence"/>
</dbReference>
<accession>A0A1E3HKP7</accession>
<feature type="compositionally biased region" description="Basic residues" evidence="1">
    <location>
        <begin position="653"/>
        <end position="662"/>
    </location>
</feature>
<reference evidence="3 4" key="1">
    <citation type="submission" date="2016-06" db="EMBL/GenBank/DDBJ databases">
        <title>Evolution of pathogenesis and genome organization in the Tremellales.</title>
        <authorList>
            <person name="Cuomo C."/>
            <person name="Litvintseva A."/>
            <person name="Heitman J."/>
            <person name="Chen Y."/>
            <person name="Sun S."/>
            <person name="Springer D."/>
            <person name="Dromer F."/>
            <person name="Young S."/>
            <person name="Zeng Q."/>
            <person name="Chapman S."/>
            <person name="Gujja S."/>
            <person name="Saif S."/>
            <person name="Birren B."/>
        </authorList>
    </citation>
    <scope>NUCLEOTIDE SEQUENCE [LARGE SCALE GENOMIC DNA]</scope>
    <source>
        <strain evidence="3 4">CBS 6039</strain>
    </source>
</reference>
<gene>
    <name evidence="3" type="ORF">L202_05506</name>
</gene>
<evidence type="ECO:0000313" key="4">
    <source>
        <dbReference type="Proteomes" id="UP000094065"/>
    </source>
</evidence>
<name>A0A1E3HKP7_9TREE</name>
<evidence type="ECO:0000313" key="3">
    <source>
        <dbReference type="EMBL" id="ODN76937.1"/>
    </source>
</evidence>
<protein>
    <recommendedName>
        <fullName evidence="2">DUF1996 domain-containing protein</fullName>
    </recommendedName>
</protein>
<feature type="region of interest" description="Disordered" evidence="1">
    <location>
        <begin position="621"/>
        <end position="662"/>
    </location>
</feature>
<dbReference type="InterPro" id="IPR018535">
    <property type="entry name" value="DUF1996"/>
</dbReference>
<dbReference type="AlphaFoldDB" id="A0A1E3HKP7"/>
<dbReference type="RefSeq" id="XP_018992311.1">
    <property type="nucleotide sequence ID" value="XM_019139820.1"/>
</dbReference>
<dbReference type="OrthoDB" id="74764at2759"/>
<dbReference type="STRING" id="1295533.A0A1E3HKP7"/>
<dbReference type="Pfam" id="PF09362">
    <property type="entry name" value="DUF1996"/>
    <property type="match status" value="1"/>
</dbReference>
<feature type="domain" description="DUF1996" evidence="2">
    <location>
        <begin position="156"/>
        <end position="386"/>
    </location>
</feature>
<dbReference type="PANTHER" id="PTHR43662:SF3">
    <property type="entry name" value="DOMAIN PROTEIN, PUTATIVE (AFU_ORTHOLOGUE AFUA_6G11970)-RELATED"/>
    <property type="match status" value="1"/>
</dbReference>
<feature type="compositionally biased region" description="Low complexity" evidence="1">
    <location>
        <begin position="621"/>
        <end position="638"/>
    </location>
</feature>
<feature type="region of interest" description="Disordered" evidence="1">
    <location>
        <begin position="1"/>
        <end position="44"/>
    </location>
</feature>
<evidence type="ECO:0000256" key="1">
    <source>
        <dbReference type="SAM" id="MobiDB-lite"/>
    </source>
</evidence>
<organism evidence="3 4">
    <name type="scientific">Cryptococcus amylolentus CBS 6039</name>
    <dbReference type="NCBI Taxonomy" id="1295533"/>
    <lineage>
        <taxon>Eukaryota</taxon>
        <taxon>Fungi</taxon>
        <taxon>Dikarya</taxon>
        <taxon>Basidiomycota</taxon>
        <taxon>Agaricomycotina</taxon>
        <taxon>Tremellomycetes</taxon>
        <taxon>Tremellales</taxon>
        <taxon>Cryptococcaceae</taxon>
        <taxon>Cryptococcus</taxon>
    </lineage>
</organism>
<sequence length="662" mass="70207">MNMHGCRPQITHPQEHNSCRLGRLGAPAAEGTTGMAETGPEQHIHHPSPHCPSLFLFLLSLSTHPFIFSSPLRTLTPYLVESHLNASHGSITLLFLGLSSSPRPFPQPARRSSTPAMPASTPLYALAAAIMSGVALGAADHWILTHAQTIALARMDPIVNPSAISTHVHNIVGASNFDITLNSVSDQLNAACSSTIVNADISNYWAPQLYYHHQNVTFSPIMSGTRVYYFTKGTEVKPFPQGLRMIAGAATTRDLSDTKAFGVRISCDHGEDGFYLPNGTTHPGGCSLISTATYFPSCGLSTGDLDSTDHFSHMAWPQSYNGTVLVDDANGQYCPDTHPLKYPTIFAQWNYYLDDNQPWRNDEGTIVFSNGDTLGSSMHADFVNGWTPDVLADAISQCGDGNGPEEDLTACAPLAKSTNESATWDCRLEGKIPDEDVGLQRPIDKLPGCNPLWTADVATKPTCDETASDPSMFGPNVLFENLIYRWHVPMAAAFVTITSDLAGLTPSLGNTGDSRLVAWGSEGSDTSRMTVGTLEEIIAGAVGAANGSSSTAESSTASTTASTASDVSSTLASATATQTSSESTAWISSEGGDSASTSLMTSASVSAASGQVLAIAETSTLSETSSTATQTQVASTQVCKGKKKRSLAENHLRRSKSKRLQF</sequence>
<comment type="caution">
    <text evidence="3">The sequence shown here is derived from an EMBL/GenBank/DDBJ whole genome shotgun (WGS) entry which is preliminary data.</text>
</comment>
<proteinExistence type="predicted"/>
<dbReference type="PANTHER" id="PTHR43662">
    <property type="match status" value="1"/>
</dbReference>
<keyword evidence="4" id="KW-1185">Reference proteome</keyword>
<feature type="region of interest" description="Disordered" evidence="1">
    <location>
        <begin position="545"/>
        <end position="566"/>
    </location>
</feature>
<dbReference type="EMBL" id="AWGJ01000008">
    <property type="protein sequence ID" value="ODN76937.1"/>
    <property type="molecule type" value="Genomic_DNA"/>
</dbReference>
<evidence type="ECO:0000259" key="2">
    <source>
        <dbReference type="Pfam" id="PF09362"/>
    </source>
</evidence>